<keyword evidence="6 7" id="KW-0472">Membrane</keyword>
<feature type="transmembrane region" description="Helical" evidence="7">
    <location>
        <begin position="153"/>
        <end position="175"/>
    </location>
</feature>
<proteinExistence type="predicted"/>
<evidence type="ECO:0000259" key="8">
    <source>
        <dbReference type="PROSITE" id="PS50850"/>
    </source>
</evidence>
<reference evidence="9" key="1">
    <citation type="submission" date="2022-09" db="EMBL/GenBank/DDBJ databases">
        <title>Isolation and characterization of 3-chlorobenzoate degrading bacteria from soils in Shizuoka.</title>
        <authorList>
            <person name="Ifat A."/>
            <person name="Ogawa N."/>
            <person name="Kimbara K."/>
            <person name="Moriuchi R."/>
            <person name="Dohra H."/>
            <person name="Shintani M."/>
        </authorList>
    </citation>
    <scope>NUCLEOTIDE SEQUENCE</scope>
    <source>
        <strain evidence="9">19CS4-2</strain>
    </source>
</reference>
<dbReference type="GO" id="GO:0022857">
    <property type="term" value="F:transmembrane transporter activity"/>
    <property type="evidence" value="ECO:0007669"/>
    <property type="project" value="InterPro"/>
</dbReference>
<dbReference type="PANTHER" id="PTHR43045">
    <property type="entry name" value="SHIKIMATE TRANSPORTER"/>
    <property type="match status" value="1"/>
</dbReference>
<dbReference type="InterPro" id="IPR036259">
    <property type="entry name" value="MFS_trans_sf"/>
</dbReference>
<feature type="transmembrane region" description="Helical" evidence="7">
    <location>
        <begin position="370"/>
        <end position="391"/>
    </location>
</feature>
<evidence type="ECO:0000256" key="5">
    <source>
        <dbReference type="ARBA" id="ARBA00022989"/>
    </source>
</evidence>
<evidence type="ECO:0000256" key="7">
    <source>
        <dbReference type="SAM" id="Phobius"/>
    </source>
</evidence>
<comment type="caution">
    <text evidence="9">The sequence shown here is derived from an EMBL/GenBank/DDBJ whole genome shotgun (WGS) entry which is preliminary data.</text>
</comment>
<evidence type="ECO:0000256" key="3">
    <source>
        <dbReference type="ARBA" id="ARBA00022475"/>
    </source>
</evidence>
<comment type="subcellular location">
    <subcellularLocation>
        <location evidence="1">Cell membrane</location>
        <topology evidence="1">Multi-pass membrane protein</topology>
    </subcellularLocation>
</comment>
<evidence type="ECO:0000256" key="1">
    <source>
        <dbReference type="ARBA" id="ARBA00004651"/>
    </source>
</evidence>
<dbReference type="InterPro" id="IPR020846">
    <property type="entry name" value="MFS_dom"/>
</dbReference>
<dbReference type="PROSITE" id="PS00217">
    <property type="entry name" value="SUGAR_TRANSPORT_2"/>
    <property type="match status" value="1"/>
</dbReference>
<feature type="transmembrane region" description="Helical" evidence="7">
    <location>
        <begin position="280"/>
        <end position="299"/>
    </location>
</feature>
<feature type="transmembrane region" description="Helical" evidence="7">
    <location>
        <begin position="52"/>
        <end position="77"/>
    </location>
</feature>
<dbReference type="FunFam" id="1.20.1250.20:FF:000001">
    <property type="entry name" value="Dicarboxylate MFS transporter"/>
    <property type="match status" value="1"/>
</dbReference>
<evidence type="ECO:0000313" key="9">
    <source>
        <dbReference type="EMBL" id="GJH23658.1"/>
    </source>
</evidence>
<feature type="transmembrane region" description="Helical" evidence="7">
    <location>
        <begin position="306"/>
        <end position="325"/>
    </location>
</feature>
<dbReference type="Gene3D" id="1.20.1250.20">
    <property type="entry name" value="MFS general substrate transporter like domains"/>
    <property type="match status" value="2"/>
</dbReference>
<sequence>MTAVKNASRAQPKRAALASFIGTTIEWYDFYSYATAAAIVFGPLFFPGESRLLSLLASFGTFAIGFFARPLGGVLFGHIGDRVGRKRSLMLTLMLMAVSTVAIGCLPTFDKAGAIAPVLLIVLRLLQGVAVGGEWGGAVLLAGEHAPEGKRTFFASFAQLGSASGLILSILAFGVASKLPNADFMSWGWRVPFLASIVLLIVGFVIRAGVDESPEFEALKEERELAEHPLKETMKQWRLVLVVLGANVYGIAGVYFSNIFMITYATQYLSLDRSMVLDAMFYVAVLQFFVQLGAAFVAQRFGTARVLTMAAVWAIVVPFIMLPLVRMGTFGSVTLGVGLATIAESGYYAVIAGFVTGMFAARIRYTAISLAYQVCGALAGGLTPLFATVLAERYSPSWVPMALFYSSFALLSLICVRWLARREAAGDFEERGETRASVPQGLSSAS</sequence>
<organism evidence="9 10">
    <name type="scientific">Caballeronia novacaledonica</name>
    <dbReference type="NCBI Taxonomy" id="1544861"/>
    <lineage>
        <taxon>Bacteria</taxon>
        <taxon>Pseudomonadati</taxon>
        <taxon>Pseudomonadota</taxon>
        <taxon>Betaproteobacteria</taxon>
        <taxon>Burkholderiales</taxon>
        <taxon>Burkholderiaceae</taxon>
        <taxon>Caballeronia</taxon>
    </lineage>
</organism>
<keyword evidence="3" id="KW-1003">Cell membrane</keyword>
<evidence type="ECO:0000256" key="2">
    <source>
        <dbReference type="ARBA" id="ARBA00022448"/>
    </source>
</evidence>
<feature type="transmembrane region" description="Helical" evidence="7">
    <location>
        <begin position="397"/>
        <end position="420"/>
    </location>
</feature>
<feature type="transmembrane region" description="Helical" evidence="7">
    <location>
        <begin position="239"/>
        <end position="260"/>
    </location>
</feature>
<feature type="transmembrane region" description="Helical" evidence="7">
    <location>
        <begin position="115"/>
        <end position="141"/>
    </location>
</feature>
<feature type="transmembrane region" description="Helical" evidence="7">
    <location>
        <begin position="187"/>
        <end position="210"/>
    </location>
</feature>
<keyword evidence="4 7" id="KW-0812">Transmembrane</keyword>
<dbReference type="Pfam" id="PF00083">
    <property type="entry name" value="Sugar_tr"/>
    <property type="match status" value="1"/>
</dbReference>
<evidence type="ECO:0000256" key="4">
    <source>
        <dbReference type="ARBA" id="ARBA00022692"/>
    </source>
</evidence>
<dbReference type="Proteomes" id="UP001055111">
    <property type="component" value="Unassembled WGS sequence"/>
</dbReference>
<dbReference type="SUPFAM" id="SSF103473">
    <property type="entry name" value="MFS general substrate transporter"/>
    <property type="match status" value="1"/>
</dbReference>
<dbReference type="InterPro" id="IPR005829">
    <property type="entry name" value="Sugar_transporter_CS"/>
</dbReference>
<evidence type="ECO:0000256" key="6">
    <source>
        <dbReference type="ARBA" id="ARBA00023136"/>
    </source>
</evidence>
<dbReference type="RefSeq" id="WP_238210028.1">
    <property type="nucleotide sequence ID" value="NZ_BPUS01000001.1"/>
</dbReference>
<keyword evidence="5 7" id="KW-1133">Transmembrane helix</keyword>
<dbReference type="CDD" id="cd17369">
    <property type="entry name" value="MFS_ShiA_like"/>
    <property type="match status" value="1"/>
</dbReference>
<feature type="domain" description="Major facilitator superfamily (MFS) profile" evidence="8">
    <location>
        <begin position="15"/>
        <end position="424"/>
    </location>
</feature>
<feature type="transmembrane region" description="Helical" evidence="7">
    <location>
        <begin position="89"/>
        <end position="109"/>
    </location>
</feature>
<dbReference type="PANTHER" id="PTHR43045:SF1">
    <property type="entry name" value="SHIKIMATE TRANSPORTER"/>
    <property type="match status" value="1"/>
</dbReference>
<dbReference type="AlphaFoldDB" id="A0AA37I7U1"/>
<dbReference type="GO" id="GO:0005886">
    <property type="term" value="C:plasma membrane"/>
    <property type="evidence" value="ECO:0007669"/>
    <property type="project" value="UniProtKB-SubCell"/>
</dbReference>
<name>A0AA37I7U1_9BURK</name>
<accession>A0AA37I7U1</accession>
<feature type="transmembrane region" description="Helical" evidence="7">
    <location>
        <begin position="345"/>
        <end position="363"/>
    </location>
</feature>
<dbReference type="PROSITE" id="PS50850">
    <property type="entry name" value="MFS"/>
    <property type="match status" value="1"/>
</dbReference>
<evidence type="ECO:0000313" key="10">
    <source>
        <dbReference type="Proteomes" id="UP001055111"/>
    </source>
</evidence>
<dbReference type="EMBL" id="BPUS01000001">
    <property type="protein sequence ID" value="GJH23658.1"/>
    <property type="molecule type" value="Genomic_DNA"/>
</dbReference>
<protein>
    <submittedName>
        <fullName evidence="9">MHS family MFS transporter</fullName>
    </submittedName>
</protein>
<dbReference type="InterPro" id="IPR005828">
    <property type="entry name" value="MFS_sugar_transport-like"/>
</dbReference>
<gene>
    <name evidence="9" type="ORF">CBA19CS42_04100</name>
</gene>
<keyword evidence="2" id="KW-0813">Transport</keyword>